<evidence type="ECO:0000256" key="1">
    <source>
        <dbReference type="SAM" id="SignalP"/>
    </source>
</evidence>
<gene>
    <name evidence="2" type="ORF">PFICI_08711</name>
</gene>
<evidence type="ECO:0008006" key="4">
    <source>
        <dbReference type="Google" id="ProtNLM"/>
    </source>
</evidence>
<dbReference type="GeneID" id="19273724"/>
<proteinExistence type="predicted"/>
<feature type="signal peptide" evidence="1">
    <location>
        <begin position="1"/>
        <end position="23"/>
    </location>
</feature>
<evidence type="ECO:0000313" key="2">
    <source>
        <dbReference type="EMBL" id="ETS78858.1"/>
    </source>
</evidence>
<name>W3WYA4_PESFW</name>
<dbReference type="HOGENOM" id="CLU_1661403_0_0_1"/>
<dbReference type="RefSeq" id="XP_007835483.1">
    <property type="nucleotide sequence ID" value="XM_007837292.1"/>
</dbReference>
<organism evidence="2 3">
    <name type="scientific">Pestalotiopsis fici (strain W106-1 / CGMCC3.15140)</name>
    <dbReference type="NCBI Taxonomy" id="1229662"/>
    <lineage>
        <taxon>Eukaryota</taxon>
        <taxon>Fungi</taxon>
        <taxon>Dikarya</taxon>
        <taxon>Ascomycota</taxon>
        <taxon>Pezizomycotina</taxon>
        <taxon>Sordariomycetes</taxon>
        <taxon>Xylariomycetidae</taxon>
        <taxon>Amphisphaeriales</taxon>
        <taxon>Sporocadaceae</taxon>
        <taxon>Pestalotiopsis</taxon>
    </lineage>
</organism>
<reference evidence="3" key="1">
    <citation type="journal article" date="2015" name="BMC Genomics">
        <title>Genomic and transcriptomic analysis of the endophytic fungus Pestalotiopsis fici reveals its lifestyle and high potential for synthesis of natural products.</title>
        <authorList>
            <person name="Wang X."/>
            <person name="Zhang X."/>
            <person name="Liu L."/>
            <person name="Xiang M."/>
            <person name="Wang W."/>
            <person name="Sun X."/>
            <person name="Che Y."/>
            <person name="Guo L."/>
            <person name="Liu G."/>
            <person name="Guo L."/>
            <person name="Wang C."/>
            <person name="Yin W.B."/>
            <person name="Stadler M."/>
            <person name="Zhang X."/>
            <person name="Liu X."/>
        </authorList>
    </citation>
    <scope>NUCLEOTIDE SEQUENCE [LARGE SCALE GENOMIC DNA]</scope>
    <source>
        <strain evidence="3">W106-1 / CGMCC3.15140</strain>
    </source>
</reference>
<keyword evidence="1" id="KW-0732">Signal</keyword>
<dbReference type="Proteomes" id="UP000030651">
    <property type="component" value="Unassembled WGS sequence"/>
</dbReference>
<dbReference type="OrthoDB" id="4742417at2759"/>
<keyword evidence="3" id="KW-1185">Reference proteome</keyword>
<accession>W3WYA4</accession>
<protein>
    <recommendedName>
        <fullName evidence="4">AA1-like domain-containing protein</fullName>
    </recommendedName>
</protein>
<dbReference type="AlphaFoldDB" id="W3WYA4"/>
<dbReference type="KEGG" id="pfy:PFICI_08711"/>
<dbReference type="EMBL" id="KI912114">
    <property type="protein sequence ID" value="ETS78858.1"/>
    <property type="molecule type" value="Genomic_DNA"/>
</dbReference>
<evidence type="ECO:0000313" key="3">
    <source>
        <dbReference type="Proteomes" id="UP000030651"/>
    </source>
</evidence>
<dbReference type="InParanoid" id="W3WYA4"/>
<feature type="chain" id="PRO_5004834093" description="AA1-like domain-containing protein" evidence="1">
    <location>
        <begin position="24"/>
        <end position="159"/>
    </location>
</feature>
<sequence>MLAIKNQLAAVGLAMLSVAPAFGSAPQAADVWTITGFSASYTWENNRTASIDFDLFVPNTADGAPNHCSIAIPGLEAILLPNVTDANCDRVGYKFDFTLYTMTGGLYSGADLCVYGGDSVRRHYISDGDFVLVPYYEEDGTEHPDIEYRGASEFDLDMA</sequence>